<dbReference type="OrthoDB" id="5895647at2"/>
<dbReference type="InterPro" id="IPR019657">
    <property type="entry name" value="ComFB"/>
</dbReference>
<name>A0A1I1FKS9_9GAMM</name>
<keyword evidence="2" id="KW-1185">Reference proteome</keyword>
<reference evidence="1 2" key="1">
    <citation type="submission" date="2016-10" db="EMBL/GenBank/DDBJ databases">
        <authorList>
            <person name="de Groot N.N."/>
        </authorList>
    </citation>
    <scope>NUCLEOTIDE SEQUENCE [LARGE SCALE GENOMIC DNA]</scope>
    <source>
        <strain evidence="1 2">DSM 18438</strain>
    </source>
</reference>
<proteinExistence type="predicted"/>
<dbReference type="AlphaFoldDB" id="A0A1I1FKS9"/>
<dbReference type="Proteomes" id="UP000199058">
    <property type="component" value="Unassembled WGS sequence"/>
</dbReference>
<organism evidence="1 2">
    <name type="scientific">Marinospirillum celere</name>
    <dbReference type="NCBI Taxonomy" id="1122252"/>
    <lineage>
        <taxon>Bacteria</taxon>
        <taxon>Pseudomonadati</taxon>
        <taxon>Pseudomonadota</taxon>
        <taxon>Gammaproteobacteria</taxon>
        <taxon>Oceanospirillales</taxon>
        <taxon>Oceanospirillaceae</taxon>
        <taxon>Marinospirillum</taxon>
    </lineage>
</organism>
<evidence type="ECO:0000313" key="1">
    <source>
        <dbReference type="EMBL" id="SFB98258.1"/>
    </source>
</evidence>
<dbReference type="EMBL" id="FOLH01000002">
    <property type="protein sequence ID" value="SFB98258.1"/>
    <property type="molecule type" value="Genomic_DNA"/>
</dbReference>
<dbReference type="Pfam" id="PF10719">
    <property type="entry name" value="ComFB"/>
    <property type="match status" value="1"/>
</dbReference>
<gene>
    <name evidence="1" type="ORF">SAMN05660443_0989</name>
</gene>
<sequence>METENVHNYYETALNGLLTRDERLEGKNQDFIEDVICLTLNQLPAFYVRFDVDTTFYMSEAEMLQIEEKLKKALDTAIAKVEANPD</sequence>
<dbReference type="STRING" id="1122252.SAMN05660443_0989"/>
<dbReference type="RefSeq" id="WP_091960104.1">
    <property type="nucleotide sequence ID" value="NZ_FOLH01000002.1"/>
</dbReference>
<evidence type="ECO:0000313" key="2">
    <source>
        <dbReference type="Proteomes" id="UP000199058"/>
    </source>
</evidence>
<accession>A0A1I1FKS9</accession>
<protein>
    <submittedName>
        <fullName evidence="1">Late competence development protein ComFB</fullName>
    </submittedName>
</protein>